<organism evidence="5 6">
    <name type="scientific">Metapseudomonas otitidis</name>
    <dbReference type="NCBI Taxonomy" id="319939"/>
    <lineage>
        <taxon>Bacteria</taxon>
        <taxon>Pseudomonadati</taxon>
        <taxon>Pseudomonadota</taxon>
        <taxon>Gammaproteobacteria</taxon>
        <taxon>Pseudomonadales</taxon>
        <taxon>Pseudomonadaceae</taxon>
        <taxon>Metapseudomonas</taxon>
    </lineage>
</organism>
<evidence type="ECO:0000313" key="6">
    <source>
        <dbReference type="Proteomes" id="UP000501237"/>
    </source>
</evidence>
<evidence type="ECO:0000256" key="3">
    <source>
        <dbReference type="ARBA" id="ARBA00023163"/>
    </source>
</evidence>
<keyword evidence="2" id="KW-0238">DNA-binding</keyword>
<dbReference type="PANTHER" id="PTHR47894">
    <property type="entry name" value="HTH-TYPE TRANSCRIPTIONAL REGULATOR GADX"/>
    <property type="match status" value="1"/>
</dbReference>
<keyword evidence="1" id="KW-0805">Transcription regulation</keyword>
<evidence type="ECO:0000256" key="1">
    <source>
        <dbReference type="ARBA" id="ARBA00023015"/>
    </source>
</evidence>
<dbReference type="InterPro" id="IPR009057">
    <property type="entry name" value="Homeodomain-like_sf"/>
</dbReference>
<dbReference type="Pfam" id="PF12625">
    <property type="entry name" value="Arabinose_bd"/>
    <property type="match status" value="1"/>
</dbReference>
<dbReference type="EMBL" id="AP022642">
    <property type="protein sequence ID" value="BCA26311.1"/>
    <property type="molecule type" value="Genomic_DNA"/>
</dbReference>
<reference evidence="5 6" key="1">
    <citation type="journal article" date="2020" name="Microbiol. Resour. Announc.">
        <title>Complete genome sequence of Pseudomonas otitidis strain MrB4, isolated from Lake Biwa in Japan.</title>
        <authorList>
            <person name="Miyazaki K."/>
            <person name="Hase E."/>
            <person name="Maruya T."/>
        </authorList>
    </citation>
    <scope>NUCLEOTIDE SEQUENCE [LARGE SCALE GENOMIC DNA]</scope>
    <source>
        <strain evidence="5 6">MrB4</strain>
    </source>
</reference>
<evidence type="ECO:0000259" key="4">
    <source>
        <dbReference type="PROSITE" id="PS01124"/>
    </source>
</evidence>
<name>A0A679G6J1_9GAMM</name>
<accession>A0A679G6J1</accession>
<dbReference type="SUPFAM" id="SSF46689">
    <property type="entry name" value="Homeodomain-like"/>
    <property type="match status" value="1"/>
</dbReference>
<sequence>MDFSPFPRPALTHSSTLRRLLYEALAELGLDPTDTYRRVFGLAPSVPWLDGREDHDSAPRFWLAMAGMTGDDDIGLHLGEVMRPRPMDVMGYLLQAARDLRQGLEAFVRYQHVASGGFAARLEEHSEVARLVIDLHYVGVGHLRQQVECVALLLSRMLGAVLGEPLPLLGVCFRHPAPRRLAEHRRLFGVEPLFAQPHDALLLPRSLLARPLGSASPRVFEVLEREAERQLAELVENQLQERVRYWLALRLERGDCTLAACAQALGMTRSALQRSLAEQGTGFRALHDEVRRMRARELLDAGHGVREVARACGFAELSPFYRAFQRWEGHTPGTRHLSVASAGLCSE</sequence>
<dbReference type="Pfam" id="PF12833">
    <property type="entry name" value="HTH_18"/>
    <property type="match status" value="1"/>
</dbReference>
<dbReference type="GO" id="GO:0000976">
    <property type="term" value="F:transcription cis-regulatory region binding"/>
    <property type="evidence" value="ECO:0007669"/>
    <property type="project" value="TreeGrafter"/>
</dbReference>
<dbReference type="GeneID" id="57395498"/>
<dbReference type="GO" id="GO:0005829">
    <property type="term" value="C:cytosol"/>
    <property type="evidence" value="ECO:0007669"/>
    <property type="project" value="TreeGrafter"/>
</dbReference>
<dbReference type="SMART" id="SM00342">
    <property type="entry name" value="HTH_ARAC"/>
    <property type="match status" value="1"/>
</dbReference>
<dbReference type="Gene3D" id="1.10.10.60">
    <property type="entry name" value="Homeodomain-like"/>
    <property type="match status" value="1"/>
</dbReference>
<dbReference type="GO" id="GO:0003700">
    <property type="term" value="F:DNA-binding transcription factor activity"/>
    <property type="evidence" value="ECO:0007669"/>
    <property type="project" value="InterPro"/>
</dbReference>
<dbReference type="AlphaFoldDB" id="A0A679G6J1"/>
<evidence type="ECO:0000256" key="2">
    <source>
        <dbReference type="ARBA" id="ARBA00023125"/>
    </source>
</evidence>
<dbReference type="PROSITE" id="PS01124">
    <property type="entry name" value="HTH_ARAC_FAMILY_2"/>
    <property type="match status" value="1"/>
</dbReference>
<keyword evidence="3" id="KW-0804">Transcription</keyword>
<dbReference type="InterPro" id="IPR032687">
    <property type="entry name" value="AraC-type_N"/>
</dbReference>
<dbReference type="InterPro" id="IPR018060">
    <property type="entry name" value="HTH_AraC"/>
</dbReference>
<protein>
    <submittedName>
        <fullName evidence="5">Transcriptional regulator</fullName>
    </submittedName>
</protein>
<gene>
    <name evidence="5" type="ORF">PtoMrB4_02880</name>
</gene>
<feature type="domain" description="HTH araC/xylS-type" evidence="4">
    <location>
        <begin position="241"/>
        <end position="338"/>
    </location>
</feature>
<dbReference type="Proteomes" id="UP000501237">
    <property type="component" value="Chromosome"/>
</dbReference>
<dbReference type="PANTHER" id="PTHR47894:SF1">
    <property type="entry name" value="HTH-TYPE TRANSCRIPTIONAL REGULATOR VQSM"/>
    <property type="match status" value="1"/>
</dbReference>
<dbReference type="RefSeq" id="WP_172432321.1">
    <property type="nucleotide sequence ID" value="NZ_AP022642.1"/>
</dbReference>
<evidence type="ECO:0000313" key="5">
    <source>
        <dbReference type="EMBL" id="BCA26311.1"/>
    </source>
</evidence>
<dbReference type="KEGG" id="poj:PtoMrB4_02880"/>
<proteinExistence type="predicted"/>